<feature type="compositionally biased region" description="Low complexity" evidence="2">
    <location>
        <begin position="446"/>
        <end position="470"/>
    </location>
</feature>
<feature type="compositionally biased region" description="Basic and acidic residues" evidence="2">
    <location>
        <begin position="426"/>
        <end position="443"/>
    </location>
</feature>
<dbReference type="PANTHER" id="PTHR23184">
    <property type="entry name" value="TETRATRICOPEPTIDE REPEAT PROTEIN 14"/>
    <property type="match status" value="1"/>
</dbReference>
<evidence type="ECO:0000313" key="4">
    <source>
        <dbReference type="EnsemblMetazoa" id="CLYHEMP023646.1"/>
    </source>
</evidence>
<sequence>MKNETKKRSSQIDGWKMKHGKQNTDQPEMNDPGFTDSVFQDKVAKFSKLLCEAGTREIKTNEETLLNIKAFNNIEDPPICLEQFMQCPSNFRKQTFFENLKINNVIIGKLAVCSASGWTVKLLGVMEGQKRWIKDLQITARLVITKSYDDDVDEDYEVGDLVKALVEKVDVQSKDIWLTLEPSVAAKSQYQLPKLGKIQDPDTVEYLLESREFDEENDSAYLEHIRDSSLFNHPHGVSLLASHFNVNQDHHGFVVCNTLKIKETALELREKQMLDWSMSMVGIGVKHFREKNLKEAKKCLDKALSFYPKNVEGFVARGALKANQSDLKGAIDDFRKALEVNPHHRNGKKYLIETSLSLARSHEKEKRWKESSKCYHEIMKHDPDHKEAKERYHQIHQILSSKIISGREAAKNEETSSHRRNSASSKTKDRIEQLKRLLQEDTNKNSSSSSSTSSSSSSSSESESESNSSSGEDWIEKTNSKSRKRVSDRKRRSHHKHYSSKSRKNRKRSRKSSSQSPERHSRKNLYETSETSRKERDFKSTHEPGGASNLLDNNALDKDAKQILRKLKDFSSEEIDIVKKMLRKNESAENTSKDDRKVEEKSKGYRESRHSPRNYRDTEKSTRDYRSSLYSSRNRDDLRRNEDRYDRKDDYRHSKREKYSKQSSYDQRD</sequence>
<dbReference type="InterPro" id="IPR012340">
    <property type="entry name" value="NA-bd_OB-fold"/>
</dbReference>
<reference evidence="4" key="1">
    <citation type="submission" date="2021-01" db="UniProtKB">
        <authorList>
            <consortium name="EnsemblMetazoa"/>
        </authorList>
    </citation>
    <scope>IDENTIFICATION</scope>
</reference>
<keyword evidence="5" id="KW-1185">Reference proteome</keyword>
<feature type="domain" description="S1 motif" evidence="3">
    <location>
        <begin position="103"/>
        <end position="181"/>
    </location>
</feature>
<feature type="compositionally biased region" description="Basic residues" evidence="2">
    <location>
        <begin position="480"/>
        <end position="511"/>
    </location>
</feature>
<evidence type="ECO:0000256" key="1">
    <source>
        <dbReference type="PROSITE-ProRule" id="PRU00339"/>
    </source>
</evidence>
<dbReference type="OrthoDB" id="6022441at2759"/>
<accession>A0A7M5XI59</accession>
<proteinExistence type="predicted"/>
<dbReference type="EnsemblMetazoa" id="CLYHEMT023646.1">
    <property type="protein sequence ID" value="CLYHEMP023646.1"/>
    <property type="gene ID" value="CLYHEMG023646"/>
</dbReference>
<feature type="compositionally biased region" description="Basic and acidic residues" evidence="2">
    <location>
        <begin position="581"/>
        <end position="626"/>
    </location>
</feature>
<dbReference type="InterPro" id="IPR019734">
    <property type="entry name" value="TPR_rpt"/>
</dbReference>
<organism evidence="4 5">
    <name type="scientific">Clytia hemisphaerica</name>
    <dbReference type="NCBI Taxonomy" id="252671"/>
    <lineage>
        <taxon>Eukaryota</taxon>
        <taxon>Metazoa</taxon>
        <taxon>Cnidaria</taxon>
        <taxon>Hydrozoa</taxon>
        <taxon>Hydroidolina</taxon>
        <taxon>Leptothecata</taxon>
        <taxon>Obeliida</taxon>
        <taxon>Clytiidae</taxon>
        <taxon>Clytia</taxon>
    </lineage>
</organism>
<dbReference type="InterPro" id="IPR011990">
    <property type="entry name" value="TPR-like_helical_dom_sf"/>
</dbReference>
<dbReference type="SUPFAM" id="SSF50249">
    <property type="entry name" value="Nucleic acid-binding proteins"/>
    <property type="match status" value="1"/>
</dbReference>
<dbReference type="SMART" id="SM00028">
    <property type="entry name" value="TPR"/>
    <property type="match status" value="3"/>
</dbReference>
<dbReference type="PROSITE" id="PS50005">
    <property type="entry name" value="TPR"/>
    <property type="match status" value="2"/>
</dbReference>
<dbReference type="InterPro" id="IPR039190">
    <property type="entry name" value="TTC14"/>
</dbReference>
<feature type="compositionally biased region" description="Basic and acidic residues" evidence="2">
    <location>
        <begin position="633"/>
        <end position="669"/>
    </location>
</feature>
<dbReference type="AlphaFoldDB" id="A0A7M5XI59"/>
<dbReference type="InterPro" id="IPR003029">
    <property type="entry name" value="S1_domain"/>
</dbReference>
<dbReference type="GO" id="GO:0003676">
    <property type="term" value="F:nucleic acid binding"/>
    <property type="evidence" value="ECO:0007669"/>
    <property type="project" value="InterPro"/>
</dbReference>
<feature type="repeat" description="TPR" evidence="1">
    <location>
        <begin position="311"/>
        <end position="344"/>
    </location>
</feature>
<dbReference type="GeneID" id="136820398"/>
<keyword evidence="1" id="KW-0802">TPR repeat</keyword>
<dbReference type="PROSITE" id="PS50126">
    <property type="entry name" value="S1"/>
    <property type="match status" value="1"/>
</dbReference>
<feature type="compositionally biased region" description="Basic and acidic residues" evidence="2">
    <location>
        <begin position="408"/>
        <end position="417"/>
    </location>
</feature>
<dbReference type="Gene3D" id="1.25.40.10">
    <property type="entry name" value="Tetratricopeptide repeat domain"/>
    <property type="match status" value="1"/>
</dbReference>
<evidence type="ECO:0000256" key="2">
    <source>
        <dbReference type="SAM" id="MobiDB-lite"/>
    </source>
</evidence>
<feature type="region of interest" description="Disordered" evidence="2">
    <location>
        <begin position="581"/>
        <end position="669"/>
    </location>
</feature>
<protein>
    <recommendedName>
        <fullName evidence="3">S1 motif domain-containing protein</fullName>
    </recommendedName>
</protein>
<dbReference type="SUPFAM" id="SSF48452">
    <property type="entry name" value="TPR-like"/>
    <property type="match status" value="1"/>
</dbReference>
<evidence type="ECO:0000259" key="3">
    <source>
        <dbReference type="PROSITE" id="PS50126"/>
    </source>
</evidence>
<evidence type="ECO:0000313" key="5">
    <source>
        <dbReference type="Proteomes" id="UP000594262"/>
    </source>
</evidence>
<feature type="region of interest" description="Disordered" evidence="2">
    <location>
        <begin position="401"/>
        <end position="557"/>
    </location>
</feature>
<feature type="compositionally biased region" description="Basic and acidic residues" evidence="2">
    <location>
        <begin position="530"/>
        <end position="542"/>
    </location>
</feature>
<feature type="repeat" description="TPR" evidence="1">
    <location>
        <begin position="277"/>
        <end position="310"/>
    </location>
</feature>
<dbReference type="Proteomes" id="UP000594262">
    <property type="component" value="Unplaced"/>
</dbReference>
<name>A0A7M5XI59_9CNID</name>
<feature type="region of interest" description="Disordered" evidence="2">
    <location>
        <begin position="1"/>
        <end position="30"/>
    </location>
</feature>
<dbReference type="PANTHER" id="PTHR23184:SF9">
    <property type="entry name" value="TETRATRICOPEPTIDE REPEAT PROTEIN 14"/>
    <property type="match status" value="1"/>
</dbReference>
<dbReference type="RefSeq" id="XP_066932683.1">
    <property type="nucleotide sequence ID" value="XM_067076582.1"/>
</dbReference>